<dbReference type="EMBL" id="FMBA01000013">
    <property type="protein sequence ID" value="SCB97648.1"/>
    <property type="molecule type" value="Genomic_DNA"/>
</dbReference>
<dbReference type="Gene3D" id="2.40.30.10">
    <property type="entry name" value="Translation factors"/>
    <property type="match status" value="1"/>
</dbReference>
<reference evidence="5" key="1">
    <citation type="submission" date="2016-08" db="EMBL/GenBank/DDBJ databases">
        <authorList>
            <person name="Varghese N."/>
            <person name="Submissions Spin"/>
        </authorList>
    </citation>
    <scope>NUCLEOTIDE SEQUENCE [LARGE SCALE GENOMIC DNA]</scope>
    <source>
        <strain evidence="5">R-53144</strain>
    </source>
</reference>
<dbReference type="RefSeq" id="WP_167349186.1">
    <property type="nucleotide sequence ID" value="NZ_FMBA01000013.1"/>
</dbReference>
<organism evidence="4 5">
    <name type="scientific">Gilliamella intestini</name>
    <dbReference type="NCBI Taxonomy" id="1798183"/>
    <lineage>
        <taxon>Bacteria</taxon>
        <taxon>Pseudomonadati</taxon>
        <taxon>Pseudomonadota</taxon>
        <taxon>Gammaproteobacteria</taxon>
        <taxon>Orbales</taxon>
        <taxon>Orbaceae</taxon>
        <taxon>Gilliamella</taxon>
    </lineage>
</organism>
<dbReference type="STRING" id="1798183.GA0061080_101353"/>
<sequence length="268" mass="30622">MDEKKQKIKLNKKFIVNSLLTVLKVEKISPSFIRVQFSSDKSFDTNPLWICPYLKLLFPDPLTGTIAFPKLDDNNKIAIDDKLRQLVRSYSVREFDSVTSQFFVDFAIHDTGLASVWSQKAKIGDQIGLISIASKLQFSDDFLVLMGDISAVPAICYTLEHLPKKQKAFAFIEVNHKNDMVSLPDNKNVEVHWFVKNTDIPDQLVDAVMSVDLLGNDKLLFWGGMERSLAQSIRQAVKNKYTHLSPDAFQITSYWREGFAEGEFKHRE</sequence>
<name>A0A1C4AT37_9GAMM</name>
<accession>A0A1C4AT37</accession>
<comment type="similarity">
    <text evidence="1">Belongs to the SIP oxidoreductase family.</text>
</comment>
<dbReference type="Gene3D" id="3.40.50.80">
    <property type="entry name" value="Nucleotide-binding domain of ferredoxin-NADP reductase (FNR) module"/>
    <property type="match status" value="1"/>
</dbReference>
<evidence type="ECO:0000313" key="4">
    <source>
        <dbReference type="EMBL" id="SCB97648.1"/>
    </source>
</evidence>
<protein>
    <submittedName>
        <fullName evidence="4">NADPH-dependent ferric siderophore reductase, contains FAD-binding and SIP domains</fullName>
    </submittedName>
</protein>
<dbReference type="InterPro" id="IPR013113">
    <property type="entry name" value="SIP_FAD-bd"/>
</dbReference>
<dbReference type="CDD" id="cd06193">
    <property type="entry name" value="siderophore_interacting"/>
    <property type="match status" value="1"/>
</dbReference>
<evidence type="ECO:0000256" key="1">
    <source>
        <dbReference type="ARBA" id="ARBA00035644"/>
    </source>
</evidence>
<dbReference type="InterPro" id="IPR039261">
    <property type="entry name" value="FNR_nucleotide-bd"/>
</dbReference>
<dbReference type="InterPro" id="IPR039374">
    <property type="entry name" value="SIP_fam"/>
</dbReference>
<keyword evidence="5" id="KW-1185">Reference proteome</keyword>
<evidence type="ECO:0000259" key="3">
    <source>
        <dbReference type="Pfam" id="PF08021"/>
    </source>
</evidence>
<dbReference type="Pfam" id="PF04954">
    <property type="entry name" value="SIP"/>
    <property type="match status" value="1"/>
</dbReference>
<dbReference type="PANTHER" id="PTHR30157:SF0">
    <property type="entry name" value="NADPH-DEPENDENT FERRIC-CHELATE REDUCTASE"/>
    <property type="match status" value="1"/>
</dbReference>
<feature type="domain" description="SIP-like Rossmann fold" evidence="2">
    <location>
        <begin position="143"/>
        <end position="258"/>
    </location>
</feature>
<dbReference type="Pfam" id="PF08021">
    <property type="entry name" value="FAD_binding_9"/>
    <property type="match status" value="1"/>
</dbReference>
<evidence type="ECO:0000313" key="5">
    <source>
        <dbReference type="Proteomes" id="UP000199698"/>
    </source>
</evidence>
<proteinExistence type="inferred from homology"/>
<dbReference type="SUPFAM" id="SSF63380">
    <property type="entry name" value="Riboflavin synthase domain-like"/>
    <property type="match status" value="1"/>
</dbReference>
<evidence type="ECO:0000259" key="2">
    <source>
        <dbReference type="Pfam" id="PF04954"/>
    </source>
</evidence>
<dbReference type="AlphaFoldDB" id="A0A1C4AT37"/>
<dbReference type="Proteomes" id="UP000199698">
    <property type="component" value="Unassembled WGS sequence"/>
</dbReference>
<dbReference type="InterPro" id="IPR017938">
    <property type="entry name" value="Riboflavin_synthase-like_b-brl"/>
</dbReference>
<dbReference type="InterPro" id="IPR007037">
    <property type="entry name" value="SIP_rossman_dom"/>
</dbReference>
<dbReference type="PANTHER" id="PTHR30157">
    <property type="entry name" value="FERRIC REDUCTASE, NADPH-DEPENDENT"/>
    <property type="match status" value="1"/>
</dbReference>
<feature type="domain" description="Siderophore-interacting FAD-binding" evidence="3">
    <location>
        <begin position="22"/>
        <end position="130"/>
    </location>
</feature>
<gene>
    <name evidence="4" type="ORF">GA0061080_101353</name>
</gene>